<feature type="domain" description="DUF6504" evidence="1">
    <location>
        <begin position="4"/>
        <end position="68"/>
    </location>
</feature>
<dbReference type="Proteomes" id="UP000184076">
    <property type="component" value="Unassembled WGS sequence"/>
</dbReference>
<dbReference type="RefSeq" id="WP_073037670.1">
    <property type="nucleotide sequence ID" value="NZ_FQVB01000009.1"/>
</dbReference>
<reference evidence="3" key="1">
    <citation type="submission" date="2016-11" db="EMBL/GenBank/DDBJ databases">
        <authorList>
            <person name="Varghese N."/>
            <person name="Submissions S."/>
        </authorList>
    </citation>
    <scope>NUCLEOTIDE SEQUENCE [LARGE SCALE GENOMIC DNA]</scope>
    <source>
        <strain evidence="3">DSM 9756</strain>
    </source>
</reference>
<evidence type="ECO:0000313" key="2">
    <source>
        <dbReference type="EMBL" id="SHE94262.1"/>
    </source>
</evidence>
<keyword evidence="3" id="KW-1185">Reference proteome</keyword>
<protein>
    <recommendedName>
        <fullName evidence="1">DUF6504 domain-containing protein</fullName>
    </recommendedName>
</protein>
<dbReference type="InterPro" id="IPR045443">
    <property type="entry name" value="DUF6504"/>
</dbReference>
<dbReference type="OrthoDB" id="1121317at2"/>
<name>A0A1M4XM47_9BACT</name>
<dbReference type="EMBL" id="FQVB01000009">
    <property type="protein sequence ID" value="SHE94262.1"/>
    <property type="molecule type" value="Genomic_DNA"/>
</dbReference>
<proteinExistence type="predicted"/>
<evidence type="ECO:0000259" key="1">
    <source>
        <dbReference type="Pfam" id="PF20114"/>
    </source>
</evidence>
<gene>
    <name evidence="2" type="ORF">SAMN02745206_01055</name>
</gene>
<dbReference type="Pfam" id="PF20114">
    <property type="entry name" value="DUF6504"/>
    <property type="match status" value="1"/>
</dbReference>
<dbReference type="AlphaFoldDB" id="A0A1M4XM47"/>
<evidence type="ECO:0000313" key="3">
    <source>
        <dbReference type="Proteomes" id="UP000184076"/>
    </source>
</evidence>
<dbReference type="STRING" id="1121391.SAMN02745206_01055"/>
<accession>A0A1M4XM47</accession>
<sequence length="87" mass="10477">MRFERIQVRTRDDYRGAQEPVAFVWRGETHAVDRVEDRWYEGSLNARRVPLRYFRVRTVAGRRFIVRYHELFDAWGVLVPPQEPSQG</sequence>
<organism evidence="2 3">
    <name type="scientific">Desulfacinum infernum DSM 9756</name>
    <dbReference type="NCBI Taxonomy" id="1121391"/>
    <lineage>
        <taxon>Bacteria</taxon>
        <taxon>Pseudomonadati</taxon>
        <taxon>Thermodesulfobacteriota</taxon>
        <taxon>Syntrophobacteria</taxon>
        <taxon>Syntrophobacterales</taxon>
        <taxon>Syntrophobacteraceae</taxon>
        <taxon>Desulfacinum</taxon>
    </lineage>
</organism>